<sequence length="311" mass="35276">MAAPDQSRSFLEPAVLARLAAVPLFARRAMQGSVSGRHRSPHRGASVEFAEYRKYVPGDDLRRLHWRALARTGRQYVKEFEADTNLRCCLVVDTSGSMRFGSHRQADSGRGGLSKIDYARRLAASLGYLAIQQGDAVGLSCVSEKITTEIPPRRNPAHLSYLFDTLEQIRPAGATKLTPALHELAETIRQRALVVVISDLFVDPTELRECFEHFRFRNHDLAVFHLLDQQELNFEFKRPMRFVDLEGGTSILAEPTEIADRYHKALKAYLDALKQAVLETGVDYHPVRIDESYESVLRRFLVRRTQRTGAR</sequence>
<dbReference type="InterPro" id="IPR002881">
    <property type="entry name" value="DUF58"/>
</dbReference>
<feature type="domain" description="DUF58" evidence="1">
    <location>
        <begin position="51"/>
        <end position="264"/>
    </location>
</feature>
<dbReference type="Gene3D" id="3.40.50.410">
    <property type="entry name" value="von Willebrand factor, type A domain"/>
    <property type="match status" value="1"/>
</dbReference>
<accession>A0A5C5YQT2</accession>
<dbReference type="Proteomes" id="UP000318478">
    <property type="component" value="Unassembled WGS sequence"/>
</dbReference>
<evidence type="ECO:0000313" key="3">
    <source>
        <dbReference type="Proteomes" id="UP000318478"/>
    </source>
</evidence>
<dbReference type="SUPFAM" id="SSF53300">
    <property type="entry name" value="vWA-like"/>
    <property type="match status" value="1"/>
</dbReference>
<dbReference type="InterPro" id="IPR036465">
    <property type="entry name" value="vWFA_dom_sf"/>
</dbReference>
<reference evidence="2 3" key="1">
    <citation type="submission" date="2019-02" db="EMBL/GenBank/DDBJ databases">
        <title>Deep-cultivation of Planctomycetes and their phenomic and genomic characterization uncovers novel biology.</title>
        <authorList>
            <person name="Wiegand S."/>
            <person name="Jogler M."/>
            <person name="Boedeker C."/>
            <person name="Pinto D."/>
            <person name="Vollmers J."/>
            <person name="Rivas-Marin E."/>
            <person name="Kohn T."/>
            <person name="Peeters S.H."/>
            <person name="Heuer A."/>
            <person name="Rast P."/>
            <person name="Oberbeckmann S."/>
            <person name="Bunk B."/>
            <person name="Jeske O."/>
            <person name="Meyerdierks A."/>
            <person name="Storesund J.E."/>
            <person name="Kallscheuer N."/>
            <person name="Luecker S."/>
            <person name="Lage O.M."/>
            <person name="Pohl T."/>
            <person name="Merkel B.J."/>
            <person name="Hornburger P."/>
            <person name="Mueller R.-W."/>
            <person name="Bruemmer F."/>
            <person name="Labrenz M."/>
            <person name="Spormann A.M."/>
            <person name="Op Den Camp H."/>
            <person name="Overmann J."/>
            <person name="Amann R."/>
            <person name="Jetten M.S.M."/>
            <person name="Mascher T."/>
            <person name="Medema M.H."/>
            <person name="Devos D.P."/>
            <person name="Kaster A.-K."/>
            <person name="Ovreas L."/>
            <person name="Rohde M."/>
            <person name="Galperin M.Y."/>
            <person name="Jogler C."/>
        </authorList>
    </citation>
    <scope>NUCLEOTIDE SEQUENCE [LARGE SCALE GENOMIC DNA]</scope>
    <source>
        <strain evidence="2 3">Pla123a</strain>
    </source>
</reference>
<dbReference type="AlphaFoldDB" id="A0A5C5YQT2"/>
<dbReference type="EMBL" id="SJPO01000004">
    <property type="protein sequence ID" value="TWT77276.1"/>
    <property type="molecule type" value="Genomic_DNA"/>
</dbReference>
<name>A0A5C5YQT2_9BACT</name>
<dbReference type="Pfam" id="PF01882">
    <property type="entry name" value="DUF58"/>
    <property type="match status" value="1"/>
</dbReference>
<gene>
    <name evidence="2" type="ORF">Pla123a_19330</name>
</gene>
<protein>
    <recommendedName>
        <fullName evidence="1">DUF58 domain-containing protein</fullName>
    </recommendedName>
</protein>
<keyword evidence="3" id="KW-1185">Reference proteome</keyword>
<dbReference type="PANTHER" id="PTHR33608:SF7">
    <property type="entry name" value="DUF58 DOMAIN-CONTAINING PROTEIN"/>
    <property type="match status" value="1"/>
</dbReference>
<organism evidence="2 3">
    <name type="scientific">Posidoniimonas polymericola</name>
    <dbReference type="NCBI Taxonomy" id="2528002"/>
    <lineage>
        <taxon>Bacteria</taxon>
        <taxon>Pseudomonadati</taxon>
        <taxon>Planctomycetota</taxon>
        <taxon>Planctomycetia</taxon>
        <taxon>Pirellulales</taxon>
        <taxon>Lacipirellulaceae</taxon>
        <taxon>Posidoniimonas</taxon>
    </lineage>
</organism>
<proteinExistence type="predicted"/>
<evidence type="ECO:0000259" key="1">
    <source>
        <dbReference type="Pfam" id="PF01882"/>
    </source>
</evidence>
<comment type="caution">
    <text evidence="2">The sequence shown here is derived from an EMBL/GenBank/DDBJ whole genome shotgun (WGS) entry which is preliminary data.</text>
</comment>
<dbReference type="RefSeq" id="WP_146586279.1">
    <property type="nucleotide sequence ID" value="NZ_SJPO01000004.1"/>
</dbReference>
<dbReference type="OrthoDB" id="9780819at2"/>
<evidence type="ECO:0000313" key="2">
    <source>
        <dbReference type="EMBL" id="TWT77276.1"/>
    </source>
</evidence>
<dbReference type="PANTHER" id="PTHR33608">
    <property type="entry name" value="BLL2464 PROTEIN"/>
    <property type="match status" value="1"/>
</dbReference>